<dbReference type="AlphaFoldDB" id="A0AAV2RAG5"/>
<evidence type="ECO:0000313" key="3">
    <source>
        <dbReference type="Proteomes" id="UP001497623"/>
    </source>
</evidence>
<reference evidence="2 3" key="1">
    <citation type="submission" date="2024-05" db="EMBL/GenBank/DDBJ databases">
        <authorList>
            <person name="Wallberg A."/>
        </authorList>
    </citation>
    <scope>NUCLEOTIDE SEQUENCE [LARGE SCALE GENOMIC DNA]</scope>
</reference>
<evidence type="ECO:0000256" key="1">
    <source>
        <dbReference type="SAM" id="Coils"/>
    </source>
</evidence>
<keyword evidence="1" id="KW-0175">Coiled coil</keyword>
<keyword evidence="3" id="KW-1185">Reference proteome</keyword>
<accession>A0AAV2RAG5</accession>
<evidence type="ECO:0000313" key="2">
    <source>
        <dbReference type="EMBL" id="CAL4117372.1"/>
    </source>
</evidence>
<gene>
    <name evidence="2" type="ORF">MNOR_LOCUS21175</name>
</gene>
<feature type="non-terminal residue" evidence="2">
    <location>
        <position position="1"/>
    </location>
</feature>
<proteinExistence type="predicted"/>
<name>A0AAV2RAG5_MEGNR</name>
<feature type="coiled-coil region" evidence="1">
    <location>
        <begin position="88"/>
        <end position="115"/>
    </location>
</feature>
<sequence length="224" mass="25678">ALEVEEHHQAALNDKDILLRSANENLEKEYQKHFIKMEDLKREHQDSNEKLRCRIQELQASLSSRTTSNMGIIAMKLQKTQAVHEKHLSERDQKIKALETELKTTKDNLHHQQMLSVVRGVQKMAAKQGKSANDELDILQTNEANTNESDLDIVSPDEELNVADDISDVITTGPLMTGFRKYRVEPHNRTDPITTPSPTCSKHKLVHKRKLFTGEYLMEEADED</sequence>
<dbReference type="Proteomes" id="UP001497623">
    <property type="component" value="Unassembled WGS sequence"/>
</dbReference>
<organism evidence="2 3">
    <name type="scientific">Meganyctiphanes norvegica</name>
    <name type="common">Northern krill</name>
    <name type="synonym">Thysanopoda norvegica</name>
    <dbReference type="NCBI Taxonomy" id="48144"/>
    <lineage>
        <taxon>Eukaryota</taxon>
        <taxon>Metazoa</taxon>
        <taxon>Ecdysozoa</taxon>
        <taxon>Arthropoda</taxon>
        <taxon>Crustacea</taxon>
        <taxon>Multicrustacea</taxon>
        <taxon>Malacostraca</taxon>
        <taxon>Eumalacostraca</taxon>
        <taxon>Eucarida</taxon>
        <taxon>Euphausiacea</taxon>
        <taxon>Euphausiidae</taxon>
        <taxon>Meganyctiphanes</taxon>
    </lineage>
</organism>
<feature type="coiled-coil region" evidence="1">
    <location>
        <begin position="23"/>
        <end position="61"/>
    </location>
</feature>
<dbReference type="EMBL" id="CAXKWB010016881">
    <property type="protein sequence ID" value="CAL4117372.1"/>
    <property type="molecule type" value="Genomic_DNA"/>
</dbReference>
<protein>
    <submittedName>
        <fullName evidence="2">Uncharacterized protein</fullName>
    </submittedName>
</protein>
<comment type="caution">
    <text evidence="2">The sequence shown here is derived from an EMBL/GenBank/DDBJ whole genome shotgun (WGS) entry which is preliminary data.</text>
</comment>